<feature type="transmembrane region" description="Helical" evidence="1">
    <location>
        <begin position="60"/>
        <end position="83"/>
    </location>
</feature>
<keyword evidence="1" id="KW-0812">Transmembrane</keyword>
<organism evidence="2 3">
    <name type="scientific">Dorcoceras hygrometricum</name>
    <dbReference type="NCBI Taxonomy" id="472368"/>
    <lineage>
        <taxon>Eukaryota</taxon>
        <taxon>Viridiplantae</taxon>
        <taxon>Streptophyta</taxon>
        <taxon>Embryophyta</taxon>
        <taxon>Tracheophyta</taxon>
        <taxon>Spermatophyta</taxon>
        <taxon>Magnoliopsida</taxon>
        <taxon>eudicotyledons</taxon>
        <taxon>Gunneridae</taxon>
        <taxon>Pentapetalae</taxon>
        <taxon>asterids</taxon>
        <taxon>lamiids</taxon>
        <taxon>Lamiales</taxon>
        <taxon>Gesneriaceae</taxon>
        <taxon>Didymocarpoideae</taxon>
        <taxon>Trichosporeae</taxon>
        <taxon>Loxocarpinae</taxon>
        <taxon>Dorcoceras</taxon>
    </lineage>
</organism>
<keyword evidence="1" id="KW-1133">Transmembrane helix</keyword>
<evidence type="ECO:0000256" key="1">
    <source>
        <dbReference type="SAM" id="Phobius"/>
    </source>
</evidence>
<accession>A0A2Z7BC49</accession>
<protein>
    <submittedName>
        <fullName evidence="2">ABC transporter G family member 11-like</fullName>
    </submittedName>
</protein>
<name>A0A2Z7BC49_9LAMI</name>
<dbReference type="Proteomes" id="UP000250235">
    <property type="component" value="Unassembled WGS sequence"/>
</dbReference>
<reference evidence="2 3" key="1">
    <citation type="journal article" date="2015" name="Proc. Natl. Acad. Sci. U.S.A.">
        <title>The resurrection genome of Boea hygrometrica: A blueprint for survival of dehydration.</title>
        <authorList>
            <person name="Xiao L."/>
            <person name="Yang G."/>
            <person name="Zhang L."/>
            <person name="Yang X."/>
            <person name="Zhao S."/>
            <person name="Ji Z."/>
            <person name="Zhou Q."/>
            <person name="Hu M."/>
            <person name="Wang Y."/>
            <person name="Chen M."/>
            <person name="Xu Y."/>
            <person name="Jin H."/>
            <person name="Xiao X."/>
            <person name="Hu G."/>
            <person name="Bao F."/>
            <person name="Hu Y."/>
            <person name="Wan P."/>
            <person name="Li L."/>
            <person name="Deng X."/>
            <person name="Kuang T."/>
            <person name="Xiang C."/>
            <person name="Zhu J.K."/>
            <person name="Oliver M.J."/>
            <person name="He Y."/>
        </authorList>
    </citation>
    <scope>NUCLEOTIDE SEQUENCE [LARGE SCALE GENOMIC DNA]</scope>
    <source>
        <strain evidence="3">cv. XS01</strain>
    </source>
</reference>
<sequence length="354" mass="39045">MIATADILKSFLVTSSSFVVCKTATGTHLNECTCCAKAKRCRINLFLRHRFAIANFKYQLLVHCSSLLIVTSLLTSSTLIQLLRFSSQLLIVMTSLLMSSTLSAPAELSSSADCDDITADVIIADSRSCTSYLIHVRPPPLPLDHRRPPPQAPPPLAGDRTCSDQFFEVIPSVANPSSLLVQIDGGRLNPVVDLIGGSTAAYRQEPDFLVKSGWSQTPRRQQGRAASYHAPLLPVVGWFAAMRRVDSYHALMSWAQRVELLYICFWYCMLRRMDSYHALTCSVATNVCTSSRGVVLRALLPLAVELFLRALYFAAVKCSCEHCISSCCAVLLAPTDSLVFCMHCTMHYVSCFIC</sequence>
<keyword evidence="3" id="KW-1185">Reference proteome</keyword>
<dbReference type="AlphaFoldDB" id="A0A2Z7BC49"/>
<evidence type="ECO:0000313" key="2">
    <source>
        <dbReference type="EMBL" id="KZV30979.1"/>
    </source>
</evidence>
<gene>
    <name evidence="2" type="ORF">F511_21954</name>
</gene>
<dbReference type="EMBL" id="KV007766">
    <property type="protein sequence ID" value="KZV30979.1"/>
    <property type="molecule type" value="Genomic_DNA"/>
</dbReference>
<evidence type="ECO:0000313" key="3">
    <source>
        <dbReference type="Proteomes" id="UP000250235"/>
    </source>
</evidence>
<keyword evidence="1" id="KW-0472">Membrane</keyword>
<proteinExistence type="predicted"/>